<accession>A0A0E9UW39</accession>
<reference evidence="1" key="2">
    <citation type="journal article" date="2015" name="Fish Shellfish Immunol.">
        <title>Early steps in the European eel (Anguilla anguilla)-Vibrio vulnificus interaction in the gills: Role of the RtxA13 toxin.</title>
        <authorList>
            <person name="Callol A."/>
            <person name="Pajuelo D."/>
            <person name="Ebbesson L."/>
            <person name="Teles M."/>
            <person name="MacKenzie S."/>
            <person name="Amaro C."/>
        </authorList>
    </citation>
    <scope>NUCLEOTIDE SEQUENCE</scope>
</reference>
<reference evidence="1" key="1">
    <citation type="submission" date="2014-11" db="EMBL/GenBank/DDBJ databases">
        <authorList>
            <person name="Amaro Gonzalez C."/>
        </authorList>
    </citation>
    <scope>NUCLEOTIDE SEQUENCE</scope>
</reference>
<name>A0A0E9UW39_ANGAN</name>
<dbReference type="EMBL" id="GBXM01039187">
    <property type="protein sequence ID" value="JAH69390.1"/>
    <property type="molecule type" value="Transcribed_RNA"/>
</dbReference>
<sequence length="20" mass="2488">MHETILHKFFAQRHTGYHYA</sequence>
<proteinExistence type="predicted"/>
<evidence type="ECO:0000313" key="1">
    <source>
        <dbReference type="EMBL" id="JAH69390.1"/>
    </source>
</evidence>
<dbReference type="AlphaFoldDB" id="A0A0E9UW39"/>
<organism evidence="1">
    <name type="scientific">Anguilla anguilla</name>
    <name type="common">European freshwater eel</name>
    <name type="synonym">Muraena anguilla</name>
    <dbReference type="NCBI Taxonomy" id="7936"/>
    <lineage>
        <taxon>Eukaryota</taxon>
        <taxon>Metazoa</taxon>
        <taxon>Chordata</taxon>
        <taxon>Craniata</taxon>
        <taxon>Vertebrata</taxon>
        <taxon>Euteleostomi</taxon>
        <taxon>Actinopterygii</taxon>
        <taxon>Neopterygii</taxon>
        <taxon>Teleostei</taxon>
        <taxon>Anguilliformes</taxon>
        <taxon>Anguillidae</taxon>
        <taxon>Anguilla</taxon>
    </lineage>
</organism>
<protein>
    <submittedName>
        <fullName evidence="1">Uncharacterized protein</fullName>
    </submittedName>
</protein>